<sequence>MSVNRLAPLIVPAAKQHTATVIFAHGLGDTAYSWALAVENWRRGQQLDEVKFILPHAPRIPITSCGGMRMSGWYDMMDALDGNINTLLGQEDVEGIKLSQKYFHELIQEEIDSGIPADRIVLGGFSQGGVMSLLSGLTFKARLAGIIALSGWLVLSQSFPNMISPTDASRRTPVVMLHGDQDPLVPTNRAQRDAERLTRLGYNVTWKTYPGMGHSPSLEELGDAEAILRAQLLPNTGKEDEKTLTSLV</sequence>
<dbReference type="InterPro" id="IPR003140">
    <property type="entry name" value="PLipase/COase/thioEstase"/>
</dbReference>
<evidence type="ECO:0000256" key="4">
    <source>
        <dbReference type="ARBA" id="ARBA00022487"/>
    </source>
</evidence>
<evidence type="ECO:0000259" key="10">
    <source>
        <dbReference type="Pfam" id="PF02230"/>
    </source>
</evidence>
<dbReference type="GO" id="GO:0008474">
    <property type="term" value="F:palmitoyl-(protein) hydrolase activity"/>
    <property type="evidence" value="ECO:0007669"/>
    <property type="project" value="UniProtKB-EC"/>
</dbReference>
<organism evidence="11 12">
    <name type="scientific">Gibberella nygamai</name>
    <name type="common">Bean root rot disease fungus</name>
    <name type="synonym">Fusarium nygamai</name>
    <dbReference type="NCBI Taxonomy" id="42673"/>
    <lineage>
        <taxon>Eukaryota</taxon>
        <taxon>Fungi</taxon>
        <taxon>Dikarya</taxon>
        <taxon>Ascomycota</taxon>
        <taxon>Pezizomycotina</taxon>
        <taxon>Sordariomycetes</taxon>
        <taxon>Hypocreomycetidae</taxon>
        <taxon>Hypocreales</taxon>
        <taxon>Nectriaceae</taxon>
        <taxon>Fusarium</taxon>
        <taxon>Fusarium fujikuroi species complex</taxon>
    </lineage>
</organism>
<gene>
    <name evidence="11" type="ORF">FNYG_15805</name>
</gene>
<reference evidence="11 12" key="1">
    <citation type="submission" date="2017-06" db="EMBL/GenBank/DDBJ databases">
        <title>Genome of Fusarium nygamai isolate CS10214.</title>
        <authorList>
            <person name="Gardiner D.M."/>
            <person name="Obanor F."/>
            <person name="Kazan K."/>
        </authorList>
    </citation>
    <scope>NUCLEOTIDE SEQUENCE [LARGE SCALE GENOMIC DNA]</scope>
    <source>
        <strain evidence="11 12">CS10214</strain>
    </source>
</reference>
<feature type="domain" description="Phospholipase/carboxylesterase/thioesterase" evidence="10">
    <location>
        <begin position="9"/>
        <end position="229"/>
    </location>
</feature>
<proteinExistence type="inferred from homology"/>
<dbReference type="PANTHER" id="PTHR10655:SF17">
    <property type="entry name" value="LYSOPHOSPHOLIPASE-LIKE PROTEIN 1"/>
    <property type="match status" value="1"/>
</dbReference>
<comment type="caution">
    <text evidence="11">The sequence shown here is derived from an EMBL/GenBank/DDBJ whole genome shotgun (WGS) entry which is preliminary data.</text>
</comment>
<dbReference type="Pfam" id="PF02230">
    <property type="entry name" value="Abhydrolase_2"/>
    <property type="match status" value="1"/>
</dbReference>
<evidence type="ECO:0000256" key="8">
    <source>
        <dbReference type="ARBA" id="ARBA00031195"/>
    </source>
</evidence>
<evidence type="ECO:0000256" key="1">
    <source>
        <dbReference type="ARBA" id="ARBA00006499"/>
    </source>
</evidence>
<evidence type="ECO:0000313" key="11">
    <source>
        <dbReference type="EMBL" id="PNP52714.1"/>
    </source>
</evidence>
<evidence type="ECO:0000313" key="12">
    <source>
        <dbReference type="Proteomes" id="UP000236664"/>
    </source>
</evidence>
<name>A0A2K0U4M0_GIBNY</name>
<evidence type="ECO:0000256" key="2">
    <source>
        <dbReference type="ARBA" id="ARBA00012423"/>
    </source>
</evidence>
<dbReference type="GO" id="GO:0006631">
    <property type="term" value="P:fatty acid metabolic process"/>
    <property type="evidence" value="ECO:0007669"/>
    <property type="project" value="UniProtKB-KW"/>
</dbReference>
<dbReference type="OrthoDB" id="2418081at2759"/>
<dbReference type="EMBL" id="MTQA01000722">
    <property type="protein sequence ID" value="PNP52714.1"/>
    <property type="molecule type" value="Genomic_DNA"/>
</dbReference>
<evidence type="ECO:0000256" key="7">
    <source>
        <dbReference type="ARBA" id="ARBA00029392"/>
    </source>
</evidence>
<comment type="catalytic activity">
    <reaction evidence="9">
        <text>S-hexadecanoyl-L-cysteinyl-[protein] + H2O = L-cysteinyl-[protein] + hexadecanoate + H(+)</text>
        <dbReference type="Rhea" id="RHEA:19233"/>
        <dbReference type="Rhea" id="RHEA-COMP:10131"/>
        <dbReference type="Rhea" id="RHEA-COMP:11032"/>
        <dbReference type="ChEBI" id="CHEBI:7896"/>
        <dbReference type="ChEBI" id="CHEBI:15377"/>
        <dbReference type="ChEBI" id="CHEBI:15378"/>
        <dbReference type="ChEBI" id="CHEBI:29950"/>
        <dbReference type="ChEBI" id="CHEBI:74151"/>
        <dbReference type="EC" id="3.1.2.22"/>
    </reaction>
</comment>
<evidence type="ECO:0000256" key="6">
    <source>
        <dbReference type="ARBA" id="ARBA00022832"/>
    </source>
</evidence>
<keyword evidence="5" id="KW-0378">Hydrolase</keyword>
<dbReference type="AlphaFoldDB" id="A0A2K0U4M0"/>
<keyword evidence="6" id="KW-0276">Fatty acid metabolism</keyword>
<evidence type="ECO:0000256" key="3">
    <source>
        <dbReference type="ARBA" id="ARBA00014923"/>
    </source>
</evidence>
<dbReference type="EC" id="3.1.2.22" evidence="2"/>
<protein>
    <recommendedName>
        <fullName evidence="3">Acyl-protein thioesterase 1</fullName>
        <ecNumber evidence="2">3.1.2.22</ecNumber>
    </recommendedName>
    <alternativeName>
        <fullName evidence="8">Palmitoyl-protein hydrolase</fullName>
    </alternativeName>
</protein>
<dbReference type="SUPFAM" id="SSF53474">
    <property type="entry name" value="alpha/beta-Hydrolases"/>
    <property type="match status" value="1"/>
</dbReference>
<accession>A0A2K0U4M0</accession>
<dbReference type="PANTHER" id="PTHR10655">
    <property type="entry name" value="LYSOPHOSPHOLIPASE-RELATED"/>
    <property type="match status" value="1"/>
</dbReference>
<dbReference type="InterPro" id="IPR050565">
    <property type="entry name" value="LYPA1-2/EST-like"/>
</dbReference>
<dbReference type="GO" id="GO:0052689">
    <property type="term" value="F:carboxylic ester hydrolase activity"/>
    <property type="evidence" value="ECO:0007669"/>
    <property type="project" value="UniProtKB-KW"/>
</dbReference>
<dbReference type="InterPro" id="IPR029058">
    <property type="entry name" value="AB_hydrolase_fold"/>
</dbReference>
<keyword evidence="12" id="KW-1185">Reference proteome</keyword>
<evidence type="ECO:0000256" key="9">
    <source>
        <dbReference type="ARBA" id="ARBA00047337"/>
    </source>
</evidence>
<evidence type="ECO:0000256" key="5">
    <source>
        <dbReference type="ARBA" id="ARBA00022801"/>
    </source>
</evidence>
<keyword evidence="4" id="KW-0719">Serine esterase</keyword>
<dbReference type="Gene3D" id="3.40.50.1820">
    <property type="entry name" value="alpha/beta hydrolase"/>
    <property type="match status" value="1"/>
</dbReference>
<dbReference type="Proteomes" id="UP000236664">
    <property type="component" value="Unassembled WGS sequence"/>
</dbReference>
<comment type="function">
    <text evidence="7">Hydrolyzes fatty acids from S-acylated cysteine residues in proteins with a strong preference for palmitoylated G-alpha proteins over other acyl substrates. Mediates the deacylation of G-alpha proteins such as GPA1 in vivo, but has weak or no activity toward palmitoylated Ras proteins. Has weak lysophospholipase activity in vitro; however such activity may not exist in vivo.</text>
</comment>
<dbReference type="STRING" id="42673.A0A2K0U4M0"/>
<dbReference type="GO" id="GO:0005737">
    <property type="term" value="C:cytoplasm"/>
    <property type="evidence" value="ECO:0007669"/>
    <property type="project" value="TreeGrafter"/>
</dbReference>
<keyword evidence="6" id="KW-0443">Lipid metabolism</keyword>
<comment type="similarity">
    <text evidence="1">Belongs to the AB hydrolase superfamily. AB hydrolase 2 family.</text>
</comment>